<proteinExistence type="inferred from homology"/>
<dbReference type="EMBL" id="CP020814">
    <property type="protein sequence ID" value="ARK29720.1"/>
    <property type="molecule type" value="Genomic_DNA"/>
</dbReference>
<dbReference type="GO" id="GO:0047617">
    <property type="term" value="F:fatty acyl-CoA hydrolase activity"/>
    <property type="evidence" value="ECO:0007669"/>
    <property type="project" value="TreeGrafter"/>
</dbReference>
<evidence type="ECO:0000313" key="4">
    <source>
        <dbReference type="Proteomes" id="UP000193006"/>
    </source>
</evidence>
<dbReference type="EC" id="3.1.2.-" evidence="3"/>
<keyword evidence="4" id="KW-1185">Reference proteome</keyword>
<reference evidence="3 4" key="1">
    <citation type="submission" date="2017-04" db="EMBL/GenBank/DDBJ databases">
        <title>Bacillus krulwichiae AM31D Genome sequencing and assembly.</title>
        <authorList>
            <person name="Krulwich T.A."/>
            <person name="Anastor L."/>
            <person name="Ehrlich R."/>
            <person name="Ehrlich G.D."/>
            <person name="Janto B."/>
        </authorList>
    </citation>
    <scope>NUCLEOTIDE SEQUENCE [LARGE SCALE GENOMIC DNA]</scope>
    <source>
        <strain evidence="3 4">AM31D</strain>
    </source>
</reference>
<name>A0A1X9MAU8_9BACI</name>
<accession>A0A1X9MAU8</accession>
<dbReference type="AlphaFoldDB" id="A0A1X9MAU8"/>
<gene>
    <name evidence="3" type="primary">fadM_2</name>
    <name evidence="3" type="ORF">BkAM31D_07520</name>
</gene>
<dbReference type="STRING" id="199441.BkAM31D_07520"/>
<sequence>MNHITELQTRYCESDALGHINSVSYFIYLEQARVNFILDSKIISNIKDWPFVLASIRCDLKRQIYINDFLLIKSFISEINQSSFKLEHEIYNKDSHELLAVGSVVIVHFNFDEQKSVVLSSDMRKKLKEFKK</sequence>
<dbReference type="CDD" id="cd00586">
    <property type="entry name" value="4HBT"/>
    <property type="match status" value="1"/>
</dbReference>
<dbReference type="SUPFAM" id="SSF54637">
    <property type="entry name" value="Thioesterase/thiol ester dehydrase-isomerase"/>
    <property type="match status" value="1"/>
</dbReference>
<dbReference type="Pfam" id="PF13279">
    <property type="entry name" value="4HBT_2"/>
    <property type="match status" value="1"/>
</dbReference>
<dbReference type="PANTHER" id="PTHR31793">
    <property type="entry name" value="4-HYDROXYBENZOYL-COA THIOESTERASE FAMILY MEMBER"/>
    <property type="match status" value="1"/>
</dbReference>
<evidence type="ECO:0000256" key="2">
    <source>
        <dbReference type="ARBA" id="ARBA00022801"/>
    </source>
</evidence>
<dbReference type="InterPro" id="IPR050563">
    <property type="entry name" value="4-hydroxybenzoyl-CoA_TE"/>
</dbReference>
<protein>
    <submittedName>
        <fullName evidence="3">Long-chain acyl-CoA thioesterase FadM</fullName>
        <ecNumber evidence="3">3.1.2.-</ecNumber>
    </submittedName>
</protein>
<organism evidence="3 4">
    <name type="scientific">Halalkalibacter krulwichiae</name>
    <dbReference type="NCBI Taxonomy" id="199441"/>
    <lineage>
        <taxon>Bacteria</taxon>
        <taxon>Bacillati</taxon>
        <taxon>Bacillota</taxon>
        <taxon>Bacilli</taxon>
        <taxon>Bacillales</taxon>
        <taxon>Bacillaceae</taxon>
        <taxon>Halalkalibacter</taxon>
    </lineage>
</organism>
<dbReference type="Proteomes" id="UP000193006">
    <property type="component" value="Chromosome"/>
</dbReference>
<dbReference type="InterPro" id="IPR029069">
    <property type="entry name" value="HotDog_dom_sf"/>
</dbReference>
<dbReference type="RefSeq" id="WP_066160107.1">
    <property type="nucleotide sequence ID" value="NZ_CP020814.1"/>
</dbReference>
<evidence type="ECO:0000256" key="1">
    <source>
        <dbReference type="ARBA" id="ARBA00005953"/>
    </source>
</evidence>
<comment type="similarity">
    <text evidence="1">Belongs to the 4-hydroxybenzoyl-CoA thioesterase family.</text>
</comment>
<evidence type="ECO:0000313" key="3">
    <source>
        <dbReference type="EMBL" id="ARK29720.1"/>
    </source>
</evidence>
<dbReference type="Gene3D" id="3.10.129.10">
    <property type="entry name" value="Hotdog Thioesterase"/>
    <property type="match status" value="1"/>
</dbReference>
<dbReference type="KEGG" id="bkw:BkAM31D_07520"/>
<dbReference type="PANTHER" id="PTHR31793:SF27">
    <property type="entry name" value="NOVEL THIOESTERASE SUPERFAMILY DOMAIN AND SAPOSIN A-TYPE DOMAIN CONTAINING PROTEIN (0610012H03RIK)"/>
    <property type="match status" value="1"/>
</dbReference>
<keyword evidence="2 3" id="KW-0378">Hydrolase</keyword>